<dbReference type="GO" id="GO:0046854">
    <property type="term" value="P:phosphatidylinositol phosphate biosynthetic process"/>
    <property type="evidence" value="ECO:0007669"/>
    <property type="project" value="InterPro"/>
</dbReference>
<dbReference type="EMBL" id="CP022684">
    <property type="protein sequence ID" value="AUM12488.1"/>
    <property type="molecule type" value="Genomic_DNA"/>
</dbReference>
<keyword evidence="12" id="KW-1185">Reference proteome</keyword>
<dbReference type="NCBIfam" id="TIGR01331">
    <property type="entry name" value="bisphos_cysQ"/>
    <property type="match status" value="1"/>
</dbReference>
<feature type="binding site" evidence="9">
    <location>
        <position position="72"/>
    </location>
    <ligand>
        <name>substrate</name>
    </ligand>
</feature>
<dbReference type="RefSeq" id="WP_101893855.1">
    <property type="nucleotide sequence ID" value="NZ_CP022684.1"/>
</dbReference>
<feature type="binding site" evidence="10">
    <location>
        <position position="94"/>
    </location>
    <ligand>
        <name>Mg(2+)</name>
        <dbReference type="ChEBI" id="CHEBI:18420"/>
        <label>1</label>
        <note>catalytic</note>
    </ligand>
</feature>
<feature type="binding site" evidence="9">
    <location>
        <position position="92"/>
    </location>
    <ligand>
        <name>Mg(2+)</name>
        <dbReference type="ChEBI" id="CHEBI:18420"/>
        <label>2</label>
    </ligand>
</feature>
<dbReference type="Pfam" id="PF00459">
    <property type="entry name" value="Inositol_P"/>
    <property type="match status" value="1"/>
</dbReference>
<dbReference type="KEGG" id="kak:Kalk_08665"/>
<comment type="subcellular location">
    <subcellularLocation>
        <location evidence="9">Cell inner membrane</location>
        <topology evidence="9">Peripheral membrane protein</topology>
        <orientation evidence="9">Cytoplasmic side</orientation>
    </subcellularLocation>
</comment>
<feature type="binding site" evidence="10">
    <location>
        <position position="221"/>
    </location>
    <ligand>
        <name>Mg(2+)</name>
        <dbReference type="ChEBI" id="CHEBI:18420"/>
        <label>1</label>
        <note>catalytic</note>
    </ligand>
</feature>
<comment type="function">
    <text evidence="9">Converts adenosine-3',5'-bisphosphate (PAP) to AMP.</text>
</comment>
<dbReference type="SUPFAM" id="SSF56655">
    <property type="entry name" value="Carbohydrate phosphatase"/>
    <property type="match status" value="1"/>
</dbReference>
<protein>
    <recommendedName>
        <fullName evidence="9">3'(2'),5'-bisphosphate nucleotidase CysQ</fullName>
        <ecNumber evidence="9">3.1.3.7</ecNumber>
    </recommendedName>
    <alternativeName>
        <fullName evidence="9">3'(2'),5-bisphosphonucleoside 3'(2')-phosphohydrolase</fullName>
    </alternativeName>
    <alternativeName>
        <fullName evidence="9">3'-phosphoadenosine 5'-phosphate phosphatase</fullName>
        <shortName evidence="9">PAP phosphatase</shortName>
    </alternativeName>
</protein>
<organism evidence="11 12">
    <name type="scientific">Ketobacter alkanivorans</name>
    <dbReference type="NCBI Taxonomy" id="1917421"/>
    <lineage>
        <taxon>Bacteria</taxon>
        <taxon>Pseudomonadati</taxon>
        <taxon>Pseudomonadota</taxon>
        <taxon>Gammaproteobacteria</taxon>
        <taxon>Pseudomonadales</taxon>
        <taxon>Ketobacteraceae</taxon>
        <taxon>Ketobacter</taxon>
    </lineage>
</organism>
<dbReference type="Proteomes" id="UP000235116">
    <property type="component" value="Chromosome"/>
</dbReference>
<evidence type="ECO:0000256" key="7">
    <source>
        <dbReference type="ARBA" id="ARBA00022842"/>
    </source>
</evidence>
<keyword evidence="7 9" id="KW-0460">Magnesium</keyword>
<feature type="binding site" evidence="10">
    <location>
        <position position="95"/>
    </location>
    <ligand>
        <name>Mg(2+)</name>
        <dbReference type="ChEBI" id="CHEBI:18420"/>
        <label>1</label>
        <note>catalytic</note>
    </ligand>
</feature>
<reference evidence="12" key="1">
    <citation type="submission" date="2017-08" db="EMBL/GenBank/DDBJ databases">
        <title>Direct submision.</title>
        <authorList>
            <person name="Kim S.-J."/>
            <person name="Rhee S.-K."/>
        </authorList>
    </citation>
    <scope>NUCLEOTIDE SEQUENCE [LARGE SCALE GENOMIC DNA]</scope>
    <source>
        <strain evidence="12">GI5</strain>
    </source>
</reference>
<dbReference type="EC" id="3.1.3.7" evidence="9"/>
<keyword evidence="6 9" id="KW-0378">Hydrolase</keyword>
<dbReference type="Gene3D" id="3.40.190.80">
    <property type="match status" value="1"/>
</dbReference>
<dbReference type="InterPro" id="IPR000760">
    <property type="entry name" value="Inositol_monophosphatase-like"/>
</dbReference>
<feature type="binding site" evidence="10">
    <location>
        <position position="72"/>
    </location>
    <ligand>
        <name>Mg(2+)</name>
        <dbReference type="ChEBI" id="CHEBI:18420"/>
        <label>1</label>
        <note>catalytic</note>
    </ligand>
</feature>
<dbReference type="AlphaFoldDB" id="A0A2K9LJH4"/>
<dbReference type="GO" id="GO:0050427">
    <property type="term" value="P:3'-phosphoadenosine 5'-phosphosulfate metabolic process"/>
    <property type="evidence" value="ECO:0007669"/>
    <property type="project" value="TreeGrafter"/>
</dbReference>
<evidence type="ECO:0000256" key="4">
    <source>
        <dbReference type="ARBA" id="ARBA00022519"/>
    </source>
</evidence>
<feature type="binding site" evidence="9">
    <location>
        <position position="221"/>
    </location>
    <ligand>
        <name>substrate</name>
    </ligand>
</feature>
<comment type="cofactor">
    <cofactor evidence="9 10">
        <name>Mg(2+)</name>
        <dbReference type="ChEBI" id="CHEBI:18420"/>
    </cofactor>
</comment>
<name>A0A2K9LJH4_9GAMM</name>
<dbReference type="CDD" id="cd01638">
    <property type="entry name" value="CysQ"/>
    <property type="match status" value="1"/>
</dbReference>
<dbReference type="FunFam" id="3.40.190.80:FF:000005">
    <property type="entry name" value="3'(2'),5'-bisphosphate nucleotidase CysQ"/>
    <property type="match status" value="1"/>
</dbReference>
<proteinExistence type="inferred from homology"/>
<dbReference type="GO" id="GO:0000287">
    <property type="term" value="F:magnesium ion binding"/>
    <property type="evidence" value="ECO:0007669"/>
    <property type="project" value="UniProtKB-UniRule"/>
</dbReference>
<dbReference type="PROSITE" id="PS00630">
    <property type="entry name" value="IMP_2"/>
    <property type="match status" value="1"/>
</dbReference>
<accession>A0A2K9LJH4</accession>
<evidence type="ECO:0000256" key="2">
    <source>
        <dbReference type="ARBA" id="ARBA00005289"/>
    </source>
</evidence>
<comment type="similarity">
    <text evidence="2 9">Belongs to the inositol monophosphatase superfamily. CysQ family.</text>
</comment>
<dbReference type="GO" id="GO:0008441">
    <property type="term" value="F:3'(2'),5'-bisphosphate nucleotidase activity"/>
    <property type="evidence" value="ECO:0007669"/>
    <property type="project" value="UniProtKB-UniRule"/>
</dbReference>
<dbReference type="PANTHER" id="PTHR43028:SF5">
    <property type="entry name" value="3'(2'),5'-BISPHOSPHATE NUCLEOTIDASE 1"/>
    <property type="match status" value="1"/>
</dbReference>
<dbReference type="GO" id="GO:0000103">
    <property type="term" value="P:sulfate assimilation"/>
    <property type="evidence" value="ECO:0007669"/>
    <property type="project" value="TreeGrafter"/>
</dbReference>
<dbReference type="OrthoDB" id="9785695at2"/>
<sequence>MSELVTKDLMESVLAIAEQAGEAIKVVYHRDEAVQVITKADDSPVTEADHAAHHVIVDKLVSLTPDIPVFSEESESITYAQRQTWSRYWLVDPLDGTKEFINGTGEFTVNIALIENNEPVLGVVTVPLKDQAYVGGQGVGAFKVDQGQWHKIAVRTVEDRALIVVGSRRHGAEKLNALLQKLESAGYSTDMTSMGSSLKFCLIAEGKADLYPRLAPTSEWDTAAAQAVLMEAGGRVINTEFEPLTYNRKESVLNPEFYALGDPAIEWEALLKS</sequence>
<evidence type="ECO:0000256" key="10">
    <source>
        <dbReference type="PIRSR" id="PIRSR600760-2"/>
    </source>
</evidence>
<evidence type="ECO:0000313" key="12">
    <source>
        <dbReference type="Proteomes" id="UP000235116"/>
    </source>
</evidence>
<keyword evidence="4 9" id="KW-0997">Cell inner membrane</keyword>
<dbReference type="HAMAP" id="MF_02095">
    <property type="entry name" value="CysQ"/>
    <property type="match status" value="1"/>
</dbReference>
<dbReference type="InterPro" id="IPR020550">
    <property type="entry name" value="Inositol_monophosphatase_CS"/>
</dbReference>
<keyword evidence="8 9" id="KW-0472">Membrane</keyword>
<evidence type="ECO:0000256" key="8">
    <source>
        <dbReference type="ARBA" id="ARBA00023136"/>
    </source>
</evidence>
<dbReference type="PRINTS" id="PR00377">
    <property type="entry name" value="IMPHPHTASES"/>
</dbReference>
<feature type="binding site" evidence="10">
    <location>
        <position position="92"/>
    </location>
    <ligand>
        <name>Mg(2+)</name>
        <dbReference type="ChEBI" id="CHEBI:18420"/>
        <label>1</label>
        <note>catalytic</note>
    </ligand>
</feature>
<dbReference type="GO" id="GO:0005886">
    <property type="term" value="C:plasma membrane"/>
    <property type="evidence" value="ECO:0007669"/>
    <property type="project" value="UniProtKB-SubCell"/>
</dbReference>
<keyword evidence="3 9" id="KW-1003">Cell membrane</keyword>
<dbReference type="InterPro" id="IPR020583">
    <property type="entry name" value="Inositol_monoP_metal-BS"/>
</dbReference>
<feature type="binding site" evidence="9">
    <location>
        <position position="92"/>
    </location>
    <ligand>
        <name>Mg(2+)</name>
        <dbReference type="ChEBI" id="CHEBI:18420"/>
        <label>1</label>
    </ligand>
</feature>
<feature type="binding site" evidence="9">
    <location>
        <position position="95"/>
    </location>
    <ligand>
        <name>Mg(2+)</name>
        <dbReference type="ChEBI" id="CHEBI:18420"/>
        <label>2</label>
    </ligand>
</feature>
<evidence type="ECO:0000256" key="6">
    <source>
        <dbReference type="ARBA" id="ARBA00022801"/>
    </source>
</evidence>
<feature type="binding site" evidence="9">
    <location>
        <position position="94"/>
    </location>
    <ligand>
        <name>Mg(2+)</name>
        <dbReference type="ChEBI" id="CHEBI:18420"/>
        <label>1</label>
    </ligand>
</feature>
<dbReference type="InterPro" id="IPR050725">
    <property type="entry name" value="CysQ/Inositol_MonoPase"/>
</dbReference>
<dbReference type="Gene3D" id="3.30.540.10">
    <property type="entry name" value="Fructose-1,6-Bisphosphatase, subunit A, domain 1"/>
    <property type="match status" value="1"/>
</dbReference>
<evidence type="ECO:0000256" key="3">
    <source>
        <dbReference type="ARBA" id="ARBA00022475"/>
    </source>
</evidence>
<dbReference type="InterPro" id="IPR006240">
    <property type="entry name" value="CysQ"/>
</dbReference>
<evidence type="ECO:0000313" key="11">
    <source>
        <dbReference type="EMBL" id="AUM12488.1"/>
    </source>
</evidence>
<feature type="binding site" evidence="9">
    <location>
        <position position="221"/>
    </location>
    <ligand>
        <name>Mg(2+)</name>
        <dbReference type="ChEBI" id="CHEBI:18420"/>
        <label>2</label>
    </ligand>
</feature>
<dbReference type="PROSITE" id="PS00629">
    <property type="entry name" value="IMP_1"/>
    <property type="match status" value="1"/>
</dbReference>
<feature type="binding site" evidence="9">
    <location>
        <position position="72"/>
    </location>
    <ligand>
        <name>Mg(2+)</name>
        <dbReference type="ChEBI" id="CHEBI:18420"/>
        <label>1</label>
    </ligand>
</feature>
<dbReference type="PANTHER" id="PTHR43028">
    <property type="entry name" value="3'(2'),5'-BISPHOSPHATE NUCLEOTIDASE 1"/>
    <property type="match status" value="1"/>
</dbReference>
<keyword evidence="5 9" id="KW-0479">Metal-binding</keyword>
<evidence type="ECO:0000256" key="9">
    <source>
        <dbReference type="HAMAP-Rule" id="MF_02095"/>
    </source>
</evidence>
<evidence type="ECO:0000256" key="5">
    <source>
        <dbReference type="ARBA" id="ARBA00022723"/>
    </source>
</evidence>
<comment type="catalytic activity">
    <reaction evidence="1 9">
        <text>adenosine 3',5'-bisphosphate + H2O = AMP + phosphate</text>
        <dbReference type="Rhea" id="RHEA:10040"/>
        <dbReference type="ChEBI" id="CHEBI:15377"/>
        <dbReference type="ChEBI" id="CHEBI:43474"/>
        <dbReference type="ChEBI" id="CHEBI:58343"/>
        <dbReference type="ChEBI" id="CHEBI:456215"/>
        <dbReference type="EC" id="3.1.3.7"/>
    </reaction>
</comment>
<feature type="binding site" evidence="9">
    <location>
        <begin position="94"/>
        <end position="97"/>
    </location>
    <ligand>
        <name>substrate</name>
    </ligand>
</feature>
<dbReference type="FunFam" id="3.30.540.10:FF:000007">
    <property type="entry name" value="3'(2'),5'-bisphosphate nucleotidase CysQ"/>
    <property type="match status" value="1"/>
</dbReference>
<gene>
    <name evidence="9 11" type="primary">cysQ</name>
    <name evidence="11" type="ORF">Kalk_08665</name>
</gene>
<evidence type="ECO:0000256" key="1">
    <source>
        <dbReference type="ARBA" id="ARBA00001625"/>
    </source>
</evidence>